<sequence length="92" mass="10226">MLCTMAEANKVLRQIKTFKPLTSSPAPADTNLDWQGDKLASLPPDKAVLIWIALAISRVKFQKETLPICLRGMHQVCASLPIISHPRRCLAF</sequence>
<protein>
    <submittedName>
        <fullName evidence="1">Uncharacterized protein</fullName>
    </submittedName>
</protein>
<evidence type="ECO:0000313" key="1">
    <source>
        <dbReference type="EMBL" id="KAJ5703425.1"/>
    </source>
</evidence>
<dbReference type="EMBL" id="JAQJAN010000023">
    <property type="protein sequence ID" value="KAJ5703425.1"/>
    <property type="molecule type" value="Genomic_DNA"/>
</dbReference>
<gene>
    <name evidence="1" type="ORF">N7493_011814</name>
</gene>
<evidence type="ECO:0000313" key="2">
    <source>
        <dbReference type="Proteomes" id="UP001215712"/>
    </source>
</evidence>
<reference evidence="1" key="1">
    <citation type="journal article" date="2023" name="IMA Fungus">
        <title>Comparative genomic study of the Penicillium genus elucidates a diverse pangenome and 15 lateral gene transfer events.</title>
        <authorList>
            <person name="Petersen C."/>
            <person name="Sorensen T."/>
            <person name="Nielsen M.R."/>
            <person name="Sondergaard T.E."/>
            <person name="Sorensen J.L."/>
            <person name="Fitzpatrick D.A."/>
            <person name="Frisvad J.C."/>
            <person name="Nielsen K.L."/>
        </authorList>
    </citation>
    <scope>NUCLEOTIDE SEQUENCE</scope>
    <source>
        <strain evidence="1">IBT 17514</strain>
    </source>
</reference>
<accession>A0AAD6HAH8</accession>
<comment type="caution">
    <text evidence="1">The sequence shown here is derived from an EMBL/GenBank/DDBJ whole genome shotgun (WGS) entry which is preliminary data.</text>
</comment>
<dbReference type="Proteomes" id="UP001215712">
    <property type="component" value="Unassembled WGS sequence"/>
</dbReference>
<name>A0AAD6HAH8_9EURO</name>
<reference evidence="1" key="2">
    <citation type="submission" date="2023-01" db="EMBL/GenBank/DDBJ databases">
        <authorList>
            <person name="Petersen C."/>
        </authorList>
    </citation>
    <scope>NUCLEOTIDE SEQUENCE</scope>
    <source>
        <strain evidence="1">IBT 17514</strain>
    </source>
</reference>
<proteinExistence type="predicted"/>
<keyword evidence="2" id="KW-1185">Reference proteome</keyword>
<organism evidence="1 2">
    <name type="scientific">Penicillium malachiteum</name>
    <dbReference type="NCBI Taxonomy" id="1324776"/>
    <lineage>
        <taxon>Eukaryota</taxon>
        <taxon>Fungi</taxon>
        <taxon>Dikarya</taxon>
        <taxon>Ascomycota</taxon>
        <taxon>Pezizomycotina</taxon>
        <taxon>Eurotiomycetes</taxon>
        <taxon>Eurotiomycetidae</taxon>
        <taxon>Eurotiales</taxon>
        <taxon>Aspergillaceae</taxon>
        <taxon>Penicillium</taxon>
    </lineage>
</organism>
<dbReference type="AlphaFoldDB" id="A0AAD6HAH8"/>